<dbReference type="InterPro" id="IPR053159">
    <property type="entry name" value="Hybrid_Histidine_Kinase"/>
</dbReference>
<feature type="domain" description="Orc1-like AAA ATPase" evidence="2">
    <location>
        <begin position="489"/>
        <end position="675"/>
    </location>
</feature>
<reference evidence="3" key="1">
    <citation type="submission" date="2021-01" db="EMBL/GenBank/DDBJ databases">
        <authorList>
            <person name="Corre E."/>
            <person name="Pelletier E."/>
            <person name="Niang G."/>
            <person name="Scheremetjew M."/>
            <person name="Finn R."/>
            <person name="Kale V."/>
            <person name="Holt S."/>
            <person name="Cochrane G."/>
            <person name="Meng A."/>
            <person name="Brown T."/>
            <person name="Cohen L."/>
        </authorList>
    </citation>
    <scope>NUCLEOTIDE SEQUENCE</scope>
    <source>
        <strain evidence="3">Isolate 1302-5</strain>
    </source>
</reference>
<evidence type="ECO:0000259" key="2">
    <source>
        <dbReference type="Pfam" id="PF13191"/>
    </source>
</evidence>
<dbReference type="InterPro" id="IPR041664">
    <property type="entry name" value="AAA_16"/>
</dbReference>
<feature type="region of interest" description="Disordered" evidence="1">
    <location>
        <begin position="206"/>
        <end position="231"/>
    </location>
</feature>
<accession>A0A7S4K8D1</accession>
<feature type="region of interest" description="Disordered" evidence="1">
    <location>
        <begin position="367"/>
        <end position="416"/>
    </location>
</feature>
<feature type="compositionally biased region" description="Polar residues" evidence="1">
    <location>
        <begin position="406"/>
        <end position="416"/>
    </location>
</feature>
<proteinExistence type="predicted"/>
<gene>
    <name evidence="3" type="ORF">OAUR00152_LOCUS40916</name>
</gene>
<dbReference type="Pfam" id="PF13191">
    <property type="entry name" value="AAA_16"/>
    <property type="match status" value="1"/>
</dbReference>
<dbReference type="EMBL" id="HBKQ01059976">
    <property type="protein sequence ID" value="CAE2286955.1"/>
    <property type="molecule type" value="Transcribed_RNA"/>
</dbReference>
<evidence type="ECO:0000256" key="1">
    <source>
        <dbReference type="SAM" id="MobiDB-lite"/>
    </source>
</evidence>
<sequence length="1475" mass="160531">MTCPRMPREARERYVQLKSAPIQRRSVKKESSRYWEDSLRSIGIIDTPDGLRLMRPGYAFAGIAAVGDGSGDKGDGGDDGGFPAAAPAPEKDNFGATWRGATEAAATVLAAPSTVPTMGDIVASSISNPRLNVEDSRKVAAELLPEQQQLEQQQLELEQPSSSLQLASQNLEHDSATHFAAARAGSSSLSPAAERLLPMTTRPASVEAAAAGPGRPQRTKCPPRLDDSHPAPPLLSDQALLLNAEASGHQLSSFSMGSHPPQAPSSLEWTGESVLSRVELAQCVVKALTSIRKVEPSSSASLSPLRFVGAGETLGQVPRGWQGAPQRRGKQTGGAPNGSGNDASTKDDLIDLGVELYKIFVGHGPYEGQEGGEAGEDSGQWGKNQSHFGRGGRQEQGRSKRRAECSSATTSMQGKGSITYVPLSEHGLPPALSGLVSSLLEGRDYDSLGQVEEDLRLMTDESDRYLSVCRLGAGGDSSAAHPRIEFDSLLGREDELARLMESYDHGVGLVLVSGYSGTGKSSLVRAMGERVIERGAYFVSGKFDAMRQPLTLSAVLSALNDYCAILACDPDGAVAVRERIAVVMGDDSLVLASLLPNMTELVKTGDRVAAPAVFAGGDCMWRLMLLFRTFFRAAVTRTRPLVVALDDLQWSDPVSLNLMTTLVTDTELSGRLVIVGCYRDNEVGEGHPLRGCIDGIRRGGVARLTSVHLENFDRDGVNRLVSHALRLAPRTTRDLAEEATHKTGGNALFLVQFLGTLRDDGLLRYSLASRRWEWDITKVRESEIADDVVDLLTAKMLRLAPEVHSGLRIAAAFGAQSEAAVLQILDRAPENVLSTLAALDIATSEGLLVKSSSESSSGSGGTLRFSHDQIQRAAYLLIHAAERESFHLRLGRLLWKQSTPEEMDAHLFVVVDQLHRGIGMVSDPKEKTNIAHLSLLAGKKALGMSSFLPASVYMKAGIGLLSDDDWENANRELCLDLYSTCAETEYILGEEDNMQRHVGEVMKKACVLEEKLRAYYTLIQSLCTQNETTDAMNTALEVLGCLGEPFPPVGAVTKPIMIQSIGKTQKLLSTKTEKELLELDVMTDPIKTEAMRFLKLIFTYSFSKKIEYISLFSCRMVQLSLSHGVSSDSAFGFACYGMILCGQLADTAGGYRFGKLALSTMNRFDTKENLARVVAIVHGFIFNWTEPIQASLPCHKNAVAIGLSAGDTEYAMFNAIMYSGNALASGLPLGPLMDEMRGHRMQMIECKQYYMNTMQTPHRQFALNLLGRSQDPSKLAGEEMDEGVIALIEDRPTISAMALLYRLWLYYLFGKYRAAAETAERNVVVERDTKSTRFAINCNHYFFKGLAAMALARKEEGGGTMAEQLPVIELAIAKMRVWAASSSWNCQHKLELMEAERAYLEGDATLAAQLYERAVTTAADHRFVHEEALALERAGIFYLERGDRSTASGLFVKSQACYSRWGAIAKAEHIQELYF</sequence>
<evidence type="ECO:0000313" key="3">
    <source>
        <dbReference type="EMBL" id="CAE2286955.1"/>
    </source>
</evidence>
<protein>
    <recommendedName>
        <fullName evidence="2">Orc1-like AAA ATPase domain-containing protein</fullName>
    </recommendedName>
</protein>
<dbReference type="PANTHER" id="PTHR43642">
    <property type="entry name" value="HYBRID SIGNAL TRANSDUCTION HISTIDINE KINASE G"/>
    <property type="match status" value="1"/>
</dbReference>
<dbReference type="PANTHER" id="PTHR43642:SF1">
    <property type="entry name" value="HYBRID SIGNAL TRANSDUCTION HISTIDINE KINASE G"/>
    <property type="match status" value="1"/>
</dbReference>
<dbReference type="SUPFAM" id="SSF52540">
    <property type="entry name" value="P-loop containing nucleoside triphosphate hydrolases"/>
    <property type="match status" value="1"/>
</dbReference>
<feature type="compositionally biased region" description="Basic and acidic residues" evidence="1">
    <location>
        <begin position="1"/>
        <end position="15"/>
    </location>
</feature>
<dbReference type="InterPro" id="IPR027417">
    <property type="entry name" value="P-loop_NTPase"/>
</dbReference>
<feature type="region of interest" description="Disordered" evidence="1">
    <location>
        <begin position="313"/>
        <end position="346"/>
    </location>
</feature>
<dbReference type="Gene3D" id="3.40.50.300">
    <property type="entry name" value="P-loop containing nucleotide triphosphate hydrolases"/>
    <property type="match status" value="1"/>
</dbReference>
<name>A0A7S4K8D1_9STRA</name>
<feature type="compositionally biased region" description="Basic and acidic residues" evidence="1">
    <location>
        <begin position="392"/>
        <end position="404"/>
    </location>
</feature>
<feature type="region of interest" description="Disordered" evidence="1">
    <location>
        <begin position="1"/>
        <end position="31"/>
    </location>
</feature>
<organism evidence="3">
    <name type="scientific">Odontella aurita</name>
    <dbReference type="NCBI Taxonomy" id="265563"/>
    <lineage>
        <taxon>Eukaryota</taxon>
        <taxon>Sar</taxon>
        <taxon>Stramenopiles</taxon>
        <taxon>Ochrophyta</taxon>
        <taxon>Bacillariophyta</taxon>
        <taxon>Mediophyceae</taxon>
        <taxon>Biddulphiophycidae</taxon>
        <taxon>Eupodiscales</taxon>
        <taxon>Odontellaceae</taxon>
        <taxon>Odontella</taxon>
    </lineage>
</organism>